<gene>
    <name evidence="1" type="ORF">BpHYR1_005884</name>
</gene>
<name>A0A3M7Q814_BRAPC</name>
<dbReference type="EMBL" id="REGN01007003">
    <property type="protein sequence ID" value="RNA07546.1"/>
    <property type="molecule type" value="Genomic_DNA"/>
</dbReference>
<evidence type="ECO:0000313" key="2">
    <source>
        <dbReference type="Proteomes" id="UP000276133"/>
    </source>
</evidence>
<evidence type="ECO:0000313" key="1">
    <source>
        <dbReference type="EMBL" id="RNA07546.1"/>
    </source>
</evidence>
<accession>A0A3M7Q814</accession>
<keyword evidence="2" id="KW-1185">Reference proteome</keyword>
<protein>
    <submittedName>
        <fullName evidence="1">Uncharacterized protein</fullName>
    </submittedName>
</protein>
<reference evidence="1 2" key="1">
    <citation type="journal article" date="2018" name="Sci. Rep.">
        <title>Genomic signatures of local adaptation to the degree of environmental predictability in rotifers.</title>
        <authorList>
            <person name="Franch-Gras L."/>
            <person name="Hahn C."/>
            <person name="Garcia-Roger E.M."/>
            <person name="Carmona M.J."/>
            <person name="Serra M."/>
            <person name="Gomez A."/>
        </authorList>
    </citation>
    <scope>NUCLEOTIDE SEQUENCE [LARGE SCALE GENOMIC DNA]</scope>
    <source>
        <strain evidence="1">HYR1</strain>
    </source>
</reference>
<proteinExistence type="predicted"/>
<organism evidence="1 2">
    <name type="scientific">Brachionus plicatilis</name>
    <name type="common">Marine rotifer</name>
    <name type="synonym">Brachionus muelleri</name>
    <dbReference type="NCBI Taxonomy" id="10195"/>
    <lineage>
        <taxon>Eukaryota</taxon>
        <taxon>Metazoa</taxon>
        <taxon>Spiralia</taxon>
        <taxon>Gnathifera</taxon>
        <taxon>Rotifera</taxon>
        <taxon>Eurotatoria</taxon>
        <taxon>Monogononta</taxon>
        <taxon>Pseudotrocha</taxon>
        <taxon>Ploima</taxon>
        <taxon>Brachionidae</taxon>
        <taxon>Brachionus</taxon>
    </lineage>
</organism>
<dbReference type="Proteomes" id="UP000276133">
    <property type="component" value="Unassembled WGS sequence"/>
</dbReference>
<dbReference type="AlphaFoldDB" id="A0A3M7Q814"/>
<comment type="caution">
    <text evidence="1">The sequence shown here is derived from an EMBL/GenBank/DDBJ whole genome shotgun (WGS) entry which is preliminary data.</text>
</comment>
<sequence>MQGNLRKAHEGDGGAFRPWLRHNLRPCDVPEAKFEGDWAASSVFLRWYRWSSSATTNPVPRVLTCWCPCKRTVNGPKILKTVTVTALTVPILAGGLWP</sequence>
<feature type="non-terminal residue" evidence="1">
    <location>
        <position position="98"/>
    </location>
</feature>